<evidence type="ECO:0000313" key="7">
    <source>
        <dbReference type="EMBL" id="PAX53383.1"/>
    </source>
</evidence>
<evidence type="ECO:0000256" key="5">
    <source>
        <dbReference type="SAM" id="Phobius"/>
    </source>
</evidence>
<dbReference type="InterPro" id="IPR007016">
    <property type="entry name" value="O-antigen_ligase-rel_domated"/>
</dbReference>
<evidence type="ECO:0000256" key="1">
    <source>
        <dbReference type="ARBA" id="ARBA00004141"/>
    </source>
</evidence>
<keyword evidence="3 5" id="KW-1133">Transmembrane helix</keyword>
<dbReference type="GO" id="GO:0016020">
    <property type="term" value="C:membrane"/>
    <property type="evidence" value="ECO:0007669"/>
    <property type="project" value="UniProtKB-SubCell"/>
</dbReference>
<organism evidence="7 8">
    <name type="scientific">Brunnivagina elsteri CCALA 953</name>
    <dbReference type="NCBI Taxonomy" id="987040"/>
    <lineage>
        <taxon>Bacteria</taxon>
        <taxon>Bacillati</taxon>
        <taxon>Cyanobacteriota</taxon>
        <taxon>Cyanophyceae</taxon>
        <taxon>Nostocales</taxon>
        <taxon>Calotrichaceae</taxon>
        <taxon>Brunnivagina</taxon>
    </lineage>
</organism>
<feature type="transmembrane region" description="Helical" evidence="5">
    <location>
        <begin position="157"/>
        <end position="174"/>
    </location>
</feature>
<dbReference type="PANTHER" id="PTHR37422">
    <property type="entry name" value="TEICHURONIC ACID BIOSYNTHESIS PROTEIN TUAE"/>
    <property type="match status" value="1"/>
</dbReference>
<keyword evidence="2 5" id="KW-0812">Transmembrane</keyword>
<dbReference type="AlphaFoldDB" id="A0A2A2TI22"/>
<gene>
    <name evidence="7" type="ORF">CK510_14280</name>
</gene>
<evidence type="ECO:0000256" key="4">
    <source>
        <dbReference type="ARBA" id="ARBA00023136"/>
    </source>
</evidence>
<dbReference type="Proteomes" id="UP000218238">
    <property type="component" value="Unassembled WGS sequence"/>
</dbReference>
<name>A0A2A2TI22_9CYAN</name>
<dbReference type="PANTHER" id="PTHR37422:SF17">
    <property type="entry name" value="O-ANTIGEN LIGASE"/>
    <property type="match status" value="1"/>
</dbReference>
<evidence type="ECO:0000259" key="6">
    <source>
        <dbReference type="Pfam" id="PF04932"/>
    </source>
</evidence>
<feature type="domain" description="O-antigen ligase-related" evidence="6">
    <location>
        <begin position="187"/>
        <end position="331"/>
    </location>
</feature>
<comment type="subcellular location">
    <subcellularLocation>
        <location evidence="1">Membrane</location>
        <topology evidence="1">Multi-pass membrane protein</topology>
    </subcellularLocation>
</comment>
<dbReference type="EMBL" id="NTFS01000146">
    <property type="protein sequence ID" value="PAX53383.1"/>
    <property type="molecule type" value="Genomic_DNA"/>
</dbReference>
<reference evidence="7 8" key="1">
    <citation type="submission" date="2017-08" db="EMBL/GenBank/DDBJ databases">
        <title>Draft genome sequence of filamentous cyanobacterium Calothrix elsteri CCALA 953.</title>
        <authorList>
            <person name="Gagunashvili A.N."/>
            <person name="Elster J."/>
            <person name="Andresson O.S."/>
        </authorList>
    </citation>
    <scope>NUCLEOTIDE SEQUENCE [LARGE SCALE GENOMIC DNA]</scope>
    <source>
        <strain evidence="7 8">CCALA 953</strain>
    </source>
</reference>
<dbReference type="RefSeq" id="WP_095722334.1">
    <property type="nucleotide sequence ID" value="NZ_NTFS01000146.1"/>
</dbReference>
<feature type="transmembrane region" description="Helical" evidence="5">
    <location>
        <begin position="322"/>
        <end position="349"/>
    </location>
</feature>
<protein>
    <recommendedName>
        <fullName evidence="6">O-antigen ligase-related domain-containing protein</fullName>
    </recommendedName>
</protein>
<keyword evidence="4 5" id="KW-0472">Membrane</keyword>
<keyword evidence="8" id="KW-1185">Reference proteome</keyword>
<evidence type="ECO:0000313" key="8">
    <source>
        <dbReference type="Proteomes" id="UP000218238"/>
    </source>
</evidence>
<dbReference type="OrthoDB" id="4391260at2"/>
<proteinExistence type="predicted"/>
<evidence type="ECO:0000256" key="3">
    <source>
        <dbReference type="ARBA" id="ARBA00022989"/>
    </source>
</evidence>
<accession>A0A2A2TI22</accession>
<dbReference type="InterPro" id="IPR051533">
    <property type="entry name" value="WaaL-like"/>
</dbReference>
<feature type="transmembrane region" description="Helical" evidence="5">
    <location>
        <begin position="12"/>
        <end position="30"/>
    </location>
</feature>
<feature type="transmembrane region" description="Helical" evidence="5">
    <location>
        <begin position="119"/>
        <end position="142"/>
    </location>
</feature>
<evidence type="ECO:0000256" key="2">
    <source>
        <dbReference type="ARBA" id="ARBA00022692"/>
    </source>
</evidence>
<comment type="caution">
    <text evidence="7">The sequence shown here is derived from an EMBL/GenBank/DDBJ whole genome shotgun (WGS) entry which is preliminary data.</text>
</comment>
<feature type="transmembrane region" description="Helical" evidence="5">
    <location>
        <begin position="227"/>
        <end position="245"/>
    </location>
</feature>
<dbReference type="Pfam" id="PF04932">
    <property type="entry name" value="Wzy_C"/>
    <property type="match status" value="1"/>
</dbReference>
<feature type="transmembrane region" description="Helical" evidence="5">
    <location>
        <begin position="68"/>
        <end position="87"/>
    </location>
</feature>
<feature type="transmembrane region" description="Helical" evidence="5">
    <location>
        <begin position="36"/>
        <end position="56"/>
    </location>
</feature>
<sequence>MQIDNKVLNRWLKYLEVAFTIFWMLFFMGVNFPQPLASLFKAISYPAIGILVLIRWKRIPYTATRDPFLLFSVVVAILSLLWTGNLATTSEGIRGLLRTLMLAAYIASRYSLKDQVKLWTWVFSIILVLSSLVIICVPSYAIAKEGGWQGIFPYKNFLGYTMSLAVVLFLNHIISHKGKQNWLAVIGVAAAIVLVILAKSSASLVSVLVLVLGMPLYQVIKQHYKFRVVIVGIICILVSGTAFLITTNMDTILVDILGEGLSFNGRTPIWDLAIEKGLERPWLGYGFNAFWSSDAGIDIMVHTWSGLREEGFNTHNAFLEQFLSLGFIGLASSILSLINVFTRIIIVLLKTKKIEIFWLFQLQLFTVLVSLADSYDTALVSLTITLTIGLEWSRINKYSSNLHLNNNQAVF</sequence>